<dbReference type="Pfam" id="PF13573">
    <property type="entry name" value="SprB"/>
    <property type="match status" value="4"/>
</dbReference>
<organism evidence="1 2">
    <name type="scientific">Pelagihabitans pacificus</name>
    <dbReference type="NCBI Taxonomy" id="2696054"/>
    <lineage>
        <taxon>Bacteria</taxon>
        <taxon>Pseudomonadati</taxon>
        <taxon>Bacteroidota</taxon>
        <taxon>Flavobacteriia</taxon>
        <taxon>Flavobacteriales</taxon>
        <taxon>Flavobacteriaceae</taxon>
        <taxon>Pelagihabitans</taxon>
    </lineage>
</organism>
<comment type="caution">
    <text evidence="1">The sequence shown here is derived from an EMBL/GenBank/DDBJ whole genome shotgun (WGS) entry which is preliminary data.</text>
</comment>
<dbReference type="EMBL" id="VIKU02000006">
    <property type="protein sequence ID" value="NHF61123.1"/>
    <property type="molecule type" value="Genomic_DNA"/>
</dbReference>
<dbReference type="InterPro" id="IPR025667">
    <property type="entry name" value="SprB_repeat"/>
</dbReference>
<keyword evidence="2" id="KW-1185">Reference proteome</keyword>
<sequence length="2974" mass="316226">MLPKKSRHPVYAILLLTLSVVGTSAIANPSIYEFLEEVVAKAETSIVRTVSGVSAFSAVDELSKEAGKNTNIASPVMFTTIVQGADETVSCTNTGITVAKVFVCGDYDFKPLTLQGNPAGAVWERYVPTGSCAMDLDDNCPSFQVAGTNCGNAPSNWVQVGTGPNYTIDPADVPAATGTEYRVTAGGQTYFIKATKSSFDYNYEVKNAVCGTLGSIRITELSPAYELRIDMGGGFGPWQNSKEFNNLPAGNYTVEVRLRNVANACEYPYPPFTITEQNLDIQVTVTDATCPNQNGDIRVDINGAQVPGPYEYTLIDAATNQPITFTPAIAPDFYVFSSVSPGTYIVQVETPECQEDFANGILAPRQDLDVNGDPIVIGEGLQTIVPDANLNGQSFGCADITSIGIDITTVGGTPPYTYTVTGGGSGTSPAPYTDTEISTYTVTASGNYTFTFTDANGCMPDEPLTVYIADLPPPVVNANGVDGTCSNGGGRIEFVVTNNPGYNLEYRLNPTSPWVSGSVLPVPDGTYNQLEVRYSQGAFECELPLNSVTVTSEAGLTGFASATAYTCATGATITFDPAQSSGGSGSGYEYSINGSDYFTTTSFPGLTPGTYIPHIRDDANCSQPLPQIVIADAPAPDDITFSQGNIDCATGTSEVTVTVVGGAAVTSYEIVFPASAVTGPQPGNVFPNLALDTRHDFVITDANGCTHPASFVTGGVSTIQARVKAGGDTRVCDGESDGFGAFIIDGFTPDTPGADYSYTISGTGLSGTSSDLEIPVTNLGPGTYTITVTDADTNCTDTADLVIVGPTTPLTVTRNVSPMTCGNGNIGSVEAQRNGGFSGQAQYQLTYPGGTVIPWKNGRFFGGLNEQGTYTLEVRDSEGCIASTTFDLTSLDAPTITEGTIDRCYSSTNFASIEVFSAVGTGNINDHRFRINGGALEPLGTPGAHTFNNLVPGTYTIEVVNIVTDCSAALAPITIEPELRVQLNLNGEIACGGDGSLDIVVTGGDISDLTSTSYILRKDGTPVPGHNGVQLPANPFTYTVPFGEHGDYTIELTDNNGCTDVSEPLTMIEPTNITASATATGPSCGDPNSGFVEIIPDVNPGIAPFQYVFGPVGSLTDVVTDPNYPDGNSGDGVVYTFSAQNIYSGLAAGTYEYLVIDDRGCPTSLQTIVVVANTDPIPAASVSPIDATCSAGAPASGGVTINSITPGSPNYRVVIEDNFGNQFFAQDNVAPGDLPLAITDPSLIPGGYQVIVIDARGCIDIQPVTIGTASLDIIPTYPPPPPTCSPGGTTVCVDIVGGSLPEDYSIRLLQDPPLAWEAPNTDFNTHCFTGLLWGVSYTVEVMDDNTGCTYEEVITLPDGPNLNVTLDVDGITCRNGDVGVNYTIDPGNAGTAPYDIVITNLNTGTVVYNVTNSFDLTLATPLTVPQGRYGVSVLDAGDCSDGDEDEAILNTPRVDIVSNQNANCNAPGLLTVRGSGGTPYPSSGPGSLPDGSPYEYAFVPAGFSVDEDGTATPADPTDDFTTATTVSLPGSLAPGTSYDIWVRDLNLCSYRISAAVIQEDPPLPVPSITVNNQCDVTTPVGGFEITVEMPGNIDTPTFTLDGVSQTPVYTPGVPTQAIFYVNSIGNYPINVIDINGCFVNDSAEVYQVLSASADFTTTPPTCFDADGEIVVTADGGSGDFTFILSGNDYDGNPITSITQTNNGTFTGMVPGTYEVLVRDNQVTDGVNPCQYLVTGIISERPTEPVIVDTGETDITCYNANDGSITVILQPNTDVDGIREYRLYDSSNTLVASDPVVGNFTGLGPDTYRVEVETDRGCIDSEPAVIENPDDFAILDPSPIEFQCSPGSNQVSSATFTIQINPALQGTPGDYRFRINPTDGFVSNPTFEIFDNGSVQTLNIEAIDARGCPATLPPITVNPPSEVQGVINQVAPMSCIQGEMIDVVVSMTTPADYVIRANANSVATFADTPNIPAGTTNYPITLPAVAGDYYLEIVTGGCVYPIPVYTVVPPVDPVVTIAELTPETCFNARDGVVSIEITDYTGNDYTYWVYDANDPGFASDDFSASTPLTGASGLLGPLPVDIGADGNPAAIVDVPSGNIRIVVREDDSPNCGAYSNVITVRGPNPAGPLEVIDIQQDQTVGCSDDQGIISFNARYGWDTSPYEYQVEYRATTADPWTVVQAFGPQQSMSNRPAGFYRVTVRDIYLCTGTFERELLAVPQPDVALTITQELECPNGTDAILVAVDPNDLVTEGAIGGVPGENYIYQLIKLDSNHPDPINQDPSDPANQEFLYGPQTSPRFEGSGGIGVIPAGFYSVHATSTYGCEVYSPPIEVVPPQPINPQLRLVSAPACGDLGVLELRVFNFEPGATYEYRVAGSADPWVVMTDQAGTAVENINGIVGQTYEFEVRKQGANGPCLERFTNEVRVESPLNLAIDPASPQSPPSCSSIDDGRIEIKASGGTGIYEYSLYLADPGDPAVPTTIFRGPQSSPNFENLPPNYYVAVVTSGNPALCREEAAFQLEPAIAVLITPSAQNVLCYGDETGSITMTVDASYPGLVEFAIEPNFADLVTDPDNPLVYTFTDLPVKPDGSPYRILAQDEDGCPYFFDVPMTQPTAIAIADPIVTNETCLGDNDGTVEIPITGGVPFTDAGGTYYEMKVEQYFPTDERDINTPYFNYYDGQILPNDPNDPFITGNEYQVTVRDANGCEELTVFRIEEGVLLEHMIDPQYGCDVNMPNSLVTVEMVDESLLPQLTFFLENVNDLHPEVEVLPEIDRNEKRIELSSDQRSWANLEAGTYQVYIFHQNGCLEISEPFEMFEYENLEVSLESTGPNEVTATATGGFGAYEYFFQGVSQGDDNIFLSNQDVLVEVRVVDELGCEATAAIPFTFTGMLEIPNFFTPDGDGQNDEWMINNREFFPNIEVKIYDRYGRVVAILDQIKNWDGTYEGKELPSGDYWYVVNQNDDRDTRFVGHFTLYR</sequence>
<accession>A0A967AXT5</accession>
<dbReference type="Proteomes" id="UP000707206">
    <property type="component" value="Unassembled WGS sequence"/>
</dbReference>
<evidence type="ECO:0000313" key="1">
    <source>
        <dbReference type="EMBL" id="NHF61123.1"/>
    </source>
</evidence>
<reference evidence="1" key="2">
    <citation type="submission" date="2020-03" db="EMBL/GenBank/DDBJ databases">
        <title>Flavobacteriaceae bacterium strain TP-CH-4, a member of the family Flavobacteriaceae isolated from a deep-sea seamount.</title>
        <authorList>
            <person name="Zhang D.-C."/>
        </authorList>
    </citation>
    <scope>NUCLEOTIDE SEQUENCE</scope>
    <source>
        <strain evidence="1">TP-CH-4</strain>
    </source>
</reference>
<dbReference type="RefSeq" id="WP_152575625.1">
    <property type="nucleotide sequence ID" value="NZ_VIKU02000006.1"/>
</dbReference>
<dbReference type="Pfam" id="PF13585">
    <property type="entry name" value="CHU_C"/>
    <property type="match status" value="1"/>
</dbReference>
<dbReference type="NCBIfam" id="TIGR04131">
    <property type="entry name" value="Bac_Flav_CTERM"/>
    <property type="match status" value="1"/>
</dbReference>
<reference evidence="1" key="1">
    <citation type="submission" date="2019-07" db="EMBL/GenBank/DDBJ databases">
        <authorList>
            <person name="De-Chao Zhang Q."/>
        </authorList>
    </citation>
    <scope>NUCLEOTIDE SEQUENCE</scope>
    <source>
        <strain evidence="1">TP-CH-4</strain>
    </source>
</reference>
<proteinExistence type="predicted"/>
<name>A0A967AXT5_9FLAO</name>
<evidence type="ECO:0000313" key="2">
    <source>
        <dbReference type="Proteomes" id="UP000707206"/>
    </source>
</evidence>
<protein>
    <submittedName>
        <fullName evidence="1">T9SS type B sorting domain-containing protein</fullName>
    </submittedName>
</protein>
<dbReference type="InterPro" id="IPR026341">
    <property type="entry name" value="T9SS_type_B"/>
</dbReference>
<gene>
    <name evidence="1" type="ORF">FK220_017355</name>
</gene>